<dbReference type="AlphaFoldDB" id="D5H9Z3"/>
<protein>
    <submittedName>
        <fullName evidence="1">Uncharacterized protein</fullName>
    </submittedName>
</protein>
<sequence>MIIASYGYRSGRGSGVYRTGLRASKAIFKQLDKQYDRVCGGIVRMMDASEKWCGPTDPAQEPSVLYDTE</sequence>
<name>D5H9Z3_SALRM</name>
<dbReference type="KEGG" id="srm:SRM_01927"/>
<reference evidence="1 2" key="1">
    <citation type="journal article" date="2010" name="ISME J.">
        <title>Fine-scale evolution: genomic, phenotypic and ecological differentiation in two coexisting Salinibacter ruber strains.</title>
        <authorList>
            <person name="Pena A."/>
            <person name="Teeling H."/>
            <person name="Huerta-Cepas J."/>
            <person name="Santos F."/>
            <person name="Yarza P."/>
            <person name="Brito-Echeverria J."/>
            <person name="Lucio M."/>
            <person name="Schmitt-Kopplin P."/>
            <person name="Meseguer I."/>
            <person name="Schenowitz C."/>
            <person name="Dossat C."/>
            <person name="Barbe V."/>
            <person name="Dopazo J."/>
            <person name="Rossello-Mora R."/>
            <person name="Schuler M."/>
            <person name="Glockner F.O."/>
            <person name="Amann R."/>
            <person name="Gabaldon T."/>
            <person name="Anton J."/>
        </authorList>
    </citation>
    <scope>NUCLEOTIDE SEQUENCE [LARGE SCALE GENOMIC DNA]</scope>
    <source>
        <strain evidence="1 2">M8</strain>
    </source>
</reference>
<organism evidence="1 2">
    <name type="scientific">Salinibacter ruber (strain M8)</name>
    <dbReference type="NCBI Taxonomy" id="761659"/>
    <lineage>
        <taxon>Bacteria</taxon>
        <taxon>Pseudomonadati</taxon>
        <taxon>Rhodothermota</taxon>
        <taxon>Rhodothermia</taxon>
        <taxon>Rhodothermales</taxon>
        <taxon>Salinibacteraceae</taxon>
        <taxon>Salinibacter</taxon>
    </lineage>
</organism>
<reference evidence="2" key="2">
    <citation type="submission" date="2010-04" db="EMBL/GenBank/DDBJ databases">
        <title>Genome sequence of Salinibacter ruber M8.</title>
        <authorList>
            <consortium name="Genoscope"/>
        </authorList>
    </citation>
    <scope>NUCLEOTIDE SEQUENCE [LARGE SCALE GENOMIC DNA]</scope>
    <source>
        <strain evidence="2">M8</strain>
    </source>
</reference>
<proteinExistence type="predicted"/>
<dbReference type="EMBL" id="FP565814">
    <property type="protein sequence ID" value="CBH24848.1"/>
    <property type="molecule type" value="Genomic_DNA"/>
</dbReference>
<evidence type="ECO:0000313" key="2">
    <source>
        <dbReference type="Proteomes" id="UP000000933"/>
    </source>
</evidence>
<gene>
    <name evidence="1" type="ordered locus">SRM_01927</name>
</gene>
<evidence type="ECO:0000313" key="1">
    <source>
        <dbReference type="EMBL" id="CBH24848.1"/>
    </source>
</evidence>
<accession>D5H9Z3</accession>
<dbReference type="Proteomes" id="UP000000933">
    <property type="component" value="Chromosome"/>
</dbReference>
<dbReference type="HOGENOM" id="CLU_2773519_0_0_10"/>